<sequence>MSAHRIDAACGETIRKKPPSEAYITIEDMASNNNNYFRGDRHVIQRLVGMYQVGIEGTMERKLEALTRQIESLI</sequence>
<protein>
    <submittedName>
        <fullName evidence="1">Uncharacterized protein</fullName>
    </submittedName>
</protein>
<reference evidence="1" key="1">
    <citation type="submission" date="2018-05" db="EMBL/GenBank/DDBJ databases">
        <title>Draft genome of Mucuna pruriens seed.</title>
        <authorList>
            <person name="Nnadi N.E."/>
            <person name="Vos R."/>
            <person name="Hasami M.H."/>
            <person name="Devisetty U.K."/>
            <person name="Aguiy J.C."/>
        </authorList>
    </citation>
    <scope>NUCLEOTIDE SEQUENCE [LARGE SCALE GENOMIC DNA]</scope>
    <source>
        <strain evidence="1">JCA_2017</strain>
    </source>
</reference>
<keyword evidence="2" id="KW-1185">Reference proteome</keyword>
<name>A0A371GBE8_MUCPR</name>
<proteinExistence type="predicted"/>
<dbReference type="AlphaFoldDB" id="A0A371GBE8"/>
<evidence type="ECO:0000313" key="1">
    <source>
        <dbReference type="EMBL" id="RDX87878.1"/>
    </source>
</evidence>
<feature type="non-terminal residue" evidence="1">
    <location>
        <position position="1"/>
    </location>
</feature>
<gene>
    <name evidence="1" type="ORF">CR513_30604</name>
</gene>
<comment type="caution">
    <text evidence="1">The sequence shown here is derived from an EMBL/GenBank/DDBJ whole genome shotgun (WGS) entry which is preliminary data.</text>
</comment>
<dbReference type="EMBL" id="QJKJ01006106">
    <property type="protein sequence ID" value="RDX87878.1"/>
    <property type="molecule type" value="Genomic_DNA"/>
</dbReference>
<organism evidence="1 2">
    <name type="scientific">Mucuna pruriens</name>
    <name type="common">Velvet bean</name>
    <name type="synonym">Dolichos pruriens</name>
    <dbReference type="NCBI Taxonomy" id="157652"/>
    <lineage>
        <taxon>Eukaryota</taxon>
        <taxon>Viridiplantae</taxon>
        <taxon>Streptophyta</taxon>
        <taxon>Embryophyta</taxon>
        <taxon>Tracheophyta</taxon>
        <taxon>Spermatophyta</taxon>
        <taxon>Magnoliopsida</taxon>
        <taxon>eudicotyledons</taxon>
        <taxon>Gunneridae</taxon>
        <taxon>Pentapetalae</taxon>
        <taxon>rosids</taxon>
        <taxon>fabids</taxon>
        <taxon>Fabales</taxon>
        <taxon>Fabaceae</taxon>
        <taxon>Papilionoideae</taxon>
        <taxon>50 kb inversion clade</taxon>
        <taxon>NPAAA clade</taxon>
        <taxon>indigoferoid/millettioid clade</taxon>
        <taxon>Phaseoleae</taxon>
        <taxon>Mucuna</taxon>
    </lineage>
</organism>
<accession>A0A371GBE8</accession>
<dbReference type="Proteomes" id="UP000257109">
    <property type="component" value="Unassembled WGS sequence"/>
</dbReference>
<dbReference type="OrthoDB" id="1454624at2759"/>
<evidence type="ECO:0000313" key="2">
    <source>
        <dbReference type="Proteomes" id="UP000257109"/>
    </source>
</evidence>